<name>A0AAV7SQ61_PLEWA</name>
<keyword evidence="2" id="KW-1185">Reference proteome</keyword>
<feature type="non-terminal residue" evidence="1">
    <location>
        <position position="64"/>
    </location>
</feature>
<accession>A0AAV7SQ61</accession>
<dbReference type="AlphaFoldDB" id="A0AAV7SQ61"/>
<organism evidence="1 2">
    <name type="scientific">Pleurodeles waltl</name>
    <name type="common">Iberian ribbed newt</name>
    <dbReference type="NCBI Taxonomy" id="8319"/>
    <lineage>
        <taxon>Eukaryota</taxon>
        <taxon>Metazoa</taxon>
        <taxon>Chordata</taxon>
        <taxon>Craniata</taxon>
        <taxon>Vertebrata</taxon>
        <taxon>Euteleostomi</taxon>
        <taxon>Amphibia</taxon>
        <taxon>Batrachia</taxon>
        <taxon>Caudata</taxon>
        <taxon>Salamandroidea</taxon>
        <taxon>Salamandridae</taxon>
        <taxon>Pleurodelinae</taxon>
        <taxon>Pleurodeles</taxon>
    </lineage>
</organism>
<evidence type="ECO:0000313" key="2">
    <source>
        <dbReference type="Proteomes" id="UP001066276"/>
    </source>
</evidence>
<protein>
    <submittedName>
        <fullName evidence="1">Uncharacterized protein</fullName>
    </submittedName>
</protein>
<gene>
    <name evidence="1" type="ORF">NDU88_006613</name>
</gene>
<comment type="caution">
    <text evidence="1">The sequence shown here is derived from an EMBL/GenBank/DDBJ whole genome shotgun (WGS) entry which is preliminary data.</text>
</comment>
<proteinExistence type="predicted"/>
<dbReference type="EMBL" id="JANPWB010000008">
    <property type="protein sequence ID" value="KAJ1166205.1"/>
    <property type="molecule type" value="Genomic_DNA"/>
</dbReference>
<dbReference type="Proteomes" id="UP001066276">
    <property type="component" value="Chromosome 4_2"/>
</dbReference>
<reference evidence="1" key="1">
    <citation type="journal article" date="2022" name="bioRxiv">
        <title>Sequencing and chromosome-scale assembly of the giantPleurodeles waltlgenome.</title>
        <authorList>
            <person name="Brown T."/>
            <person name="Elewa A."/>
            <person name="Iarovenko S."/>
            <person name="Subramanian E."/>
            <person name="Araus A.J."/>
            <person name="Petzold A."/>
            <person name="Susuki M."/>
            <person name="Suzuki K.-i.T."/>
            <person name="Hayashi T."/>
            <person name="Toyoda A."/>
            <person name="Oliveira C."/>
            <person name="Osipova E."/>
            <person name="Leigh N.D."/>
            <person name="Simon A."/>
            <person name="Yun M.H."/>
        </authorList>
    </citation>
    <scope>NUCLEOTIDE SEQUENCE</scope>
    <source>
        <strain evidence="1">20211129_DDA</strain>
        <tissue evidence="1">Liver</tissue>
    </source>
</reference>
<feature type="non-terminal residue" evidence="1">
    <location>
        <position position="1"/>
    </location>
</feature>
<sequence>GSQEAHVGTRMRKIQVQVPPLLAIWYTAFASPASNGVRSVGHALALAVHLKLKNKATGSSPETY</sequence>
<evidence type="ECO:0000313" key="1">
    <source>
        <dbReference type="EMBL" id="KAJ1166205.1"/>
    </source>
</evidence>